<feature type="compositionally biased region" description="Polar residues" evidence="1">
    <location>
        <begin position="20"/>
        <end position="34"/>
    </location>
</feature>
<name>A0A7E4W4M7_PANRE</name>
<proteinExistence type="predicted"/>
<evidence type="ECO:0000313" key="2">
    <source>
        <dbReference type="Proteomes" id="UP000492821"/>
    </source>
</evidence>
<feature type="compositionally biased region" description="Low complexity" evidence="1">
    <location>
        <begin position="55"/>
        <end position="68"/>
    </location>
</feature>
<accession>A0A7E4W4M7</accession>
<dbReference type="AlphaFoldDB" id="A0A7E4W4M7"/>
<keyword evidence="2" id="KW-1185">Reference proteome</keyword>
<sequence>MPLPLSVKAVVPSVKEKTPESVTPATHTKESTIISAAGKAPSPANTTVGPSTQGAAPTPMAAATPMPTVLKTDATPDAKARKEDYDRRMAHAKEHGVRFSQKHCFV</sequence>
<reference evidence="2" key="1">
    <citation type="journal article" date="2013" name="Genetics">
        <title>The draft genome and transcriptome of Panagrellus redivivus are shaped by the harsh demands of a free-living lifestyle.</title>
        <authorList>
            <person name="Srinivasan J."/>
            <person name="Dillman A.R."/>
            <person name="Macchietto M.G."/>
            <person name="Heikkinen L."/>
            <person name="Lakso M."/>
            <person name="Fracchia K.M."/>
            <person name="Antoshechkin I."/>
            <person name="Mortazavi A."/>
            <person name="Wong G."/>
            <person name="Sternberg P.W."/>
        </authorList>
    </citation>
    <scope>NUCLEOTIDE SEQUENCE [LARGE SCALE GENOMIC DNA]</scope>
    <source>
        <strain evidence="2">MT8872</strain>
    </source>
</reference>
<evidence type="ECO:0000313" key="3">
    <source>
        <dbReference type="WBParaSite" id="Pan_g6380.t1"/>
    </source>
</evidence>
<dbReference type="Proteomes" id="UP000492821">
    <property type="component" value="Unassembled WGS sequence"/>
</dbReference>
<feature type="compositionally biased region" description="Polar residues" evidence="1">
    <location>
        <begin position="43"/>
        <end position="54"/>
    </location>
</feature>
<dbReference type="WBParaSite" id="Pan_g6380.t1">
    <property type="protein sequence ID" value="Pan_g6380.t1"/>
    <property type="gene ID" value="Pan_g6380"/>
</dbReference>
<protein>
    <submittedName>
        <fullName evidence="3">Conjugal transfer protein</fullName>
    </submittedName>
</protein>
<reference evidence="3" key="2">
    <citation type="submission" date="2020-10" db="UniProtKB">
        <authorList>
            <consortium name="WormBaseParasite"/>
        </authorList>
    </citation>
    <scope>IDENTIFICATION</scope>
</reference>
<feature type="region of interest" description="Disordered" evidence="1">
    <location>
        <begin position="12"/>
        <end position="82"/>
    </location>
</feature>
<evidence type="ECO:0000256" key="1">
    <source>
        <dbReference type="SAM" id="MobiDB-lite"/>
    </source>
</evidence>
<organism evidence="2 3">
    <name type="scientific">Panagrellus redivivus</name>
    <name type="common">Microworm</name>
    <dbReference type="NCBI Taxonomy" id="6233"/>
    <lineage>
        <taxon>Eukaryota</taxon>
        <taxon>Metazoa</taxon>
        <taxon>Ecdysozoa</taxon>
        <taxon>Nematoda</taxon>
        <taxon>Chromadorea</taxon>
        <taxon>Rhabditida</taxon>
        <taxon>Tylenchina</taxon>
        <taxon>Panagrolaimomorpha</taxon>
        <taxon>Panagrolaimoidea</taxon>
        <taxon>Panagrolaimidae</taxon>
        <taxon>Panagrellus</taxon>
    </lineage>
</organism>